<evidence type="ECO:0000256" key="3">
    <source>
        <dbReference type="ARBA" id="ARBA00022801"/>
    </source>
</evidence>
<dbReference type="Gene3D" id="3.40.50.2300">
    <property type="match status" value="1"/>
</dbReference>
<dbReference type="EMBL" id="AYZF01000008">
    <property type="protein sequence ID" value="KRN06859.1"/>
    <property type="molecule type" value="Genomic_DNA"/>
</dbReference>
<protein>
    <recommendedName>
        <fullName evidence="5">Protein-glutamate methylesterase/protein-glutamine glutaminase</fullName>
        <ecNumber evidence="5">3.1.1.61</ecNumber>
        <ecNumber evidence="5">3.5.1.44</ecNumber>
    </recommendedName>
</protein>
<dbReference type="PROSITE" id="PS50122">
    <property type="entry name" value="CHEB"/>
    <property type="match status" value="1"/>
</dbReference>
<dbReference type="STRING" id="1423806.FD15_GL000418"/>
<dbReference type="PANTHER" id="PTHR42872:SF6">
    <property type="entry name" value="PROTEIN-GLUTAMATE METHYLESTERASE_PROTEIN-GLUTAMINE GLUTAMINASE"/>
    <property type="match status" value="1"/>
</dbReference>
<comment type="function">
    <text evidence="5">Involved in chemotaxis. Part of a chemotaxis signal transduction system that modulates chemotaxis in response to various stimuli. Catalyzes the demethylation of specific methylglutamate residues introduced into the chemoreceptors (methyl-accepting chemotaxis proteins or MCP) by CheR. Also mediates the irreversible deamidation of specific glutamine residues to glutamic acid.</text>
</comment>
<feature type="domain" description="CheB-type methylesterase" evidence="9">
    <location>
        <begin position="166"/>
        <end position="352"/>
    </location>
</feature>
<comment type="similarity">
    <text evidence="5">Belongs to the CheB family.</text>
</comment>
<keyword evidence="5 7" id="KW-0597">Phosphoprotein</keyword>
<dbReference type="GO" id="GO:0005737">
    <property type="term" value="C:cytoplasm"/>
    <property type="evidence" value="ECO:0007669"/>
    <property type="project" value="UniProtKB-SubCell"/>
</dbReference>
<dbReference type="EC" id="3.1.1.61" evidence="5"/>
<dbReference type="Proteomes" id="UP000050961">
    <property type="component" value="Unassembled WGS sequence"/>
</dbReference>
<comment type="domain">
    <text evidence="5">Contains a C-terminal catalytic domain, and an N-terminal region which modulates catalytic activity.</text>
</comment>
<evidence type="ECO:0000259" key="8">
    <source>
        <dbReference type="PROSITE" id="PS50110"/>
    </source>
</evidence>
<dbReference type="SMART" id="SM00448">
    <property type="entry name" value="REC"/>
    <property type="match status" value="1"/>
</dbReference>
<dbReference type="Pfam" id="PF01339">
    <property type="entry name" value="CheB_methylest"/>
    <property type="match status" value="1"/>
</dbReference>
<accession>A0A0R2DUX5</accession>
<dbReference type="Pfam" id="PF00072">
    <property type="entry name" value="Response_reg"/>
    <property type="match status" value="1"/>
</dbReference>
<comment type="caution">
    <text evidence="10">The sequence shown here is derived from an EMBL/GenBank/DDBJ whole genome shotgun (WGS) entry which is preliminary data.</text>
</comment>
<dbReference type="InterPro" id="IPR035909">
    <property type="entry name" value="CheB_C"/>
</dbReference>
<dbReference type="PANTHER" id="PTHR42872">
    <property type="entry name" value="PROTEIN-GLUTAMATE METHYLESTERASE/PROTEIN-GLUTAMINE GLUTAMINASE"/>
    <property type="match status" value="1"/>
</dbReference>
<reference evidence="10 11" key="1">
    <citation type="journal article" date="2015" name="Genome Announc.">
        <title>Expanding the biotechnology potential of lactobacilli through comparative genomics of 213 strains and associated genera.</title>
        <authorList>
            <person name="Sun Z."/>
            <person name="Harris H.M."/>
            <person name="McCann A."/>
            <person name="Guo C."/>
            <person name="Argimon S."/>
            <person name="Zhang W."/>
            <person name="Yang X."/>
            <person name="Jeffery I.B."/>
            <person name="Cooney J.C."/>
            <person name="Kagawa T.F."/>
            <person name="Liu W."/>
            <person name="Song Y."/>
            <person name="Salvetti E."/>
            <person name="Wrobel A."/>
            <person name="Rasinkangas P."/>
            <person name="Parkhill J."/>
            <person name="Rea M.C."/>
            <person name="O'Sullivan O."/>
            <person name="Ritari J."/>
            <person name="Douillard F.P."/>
            <person name="Paul Ross R."/>
            <person name="Yang R."/>
            <person name="Briner A.E."/>
            <person name="Felis G.E."/>
            <person name="de Vos W.M."/>
            <person name="Barrangou R."/>
            <person name="Klaenhammer T.R."/>
            <person name="Caufield P.W."/>
            <person name="Cui Y."/>
            <person name="Zhang H."/>
            <person name="O'Toole P.W."/>
        </authorList>
    </citation>
    <scope>NUCLEOTIDE SEQUENCE [LARGE SCALE GENOMIC DNA]</scope>
    <source>
        <strain evidence="10 11">DSM 21376</strain>
    </source>
</reference>
<evidence type="ECO:0000256" key="5">
    <source>
        <dbReference type="HAMAP-Rule" id="MF_00099"/>
    </source>
</evidence>
<evidence type="ECO:0000259" key="9">
    <source>
        <dbReference type="PROSITE" id="PS50122"/>
    </source>
</evidence>
<dbReference type="PROSITE" id="PS50110">
    <property type="entry name" value="RESPONSE_REGULATORY"/>
    <property type="match status" value="1"/>
</dbReference>
<dbReference type="eggNOG" id="COG2201">
    <property type="taxonomic scope" value="Bacteria"/>
</dbReference>
<name>A0A0R2DUX5_9LACO</name>
<keyword evidence="3 5" id="KW-0378">Hydrolase</keyword>
<dbReference type="GO" id="GO:0008984">
    <property type="term" value="F:protein-glutamate methylesterase activity"/>
    <property type="evidence" value="ECO:0007669"/>
    <property type="project" value="UniProtKB-UniRule"/>
</dbReference>
<proteinExistence type="inferred from homology"/>
<feature type="active site" evidence="5 6">
    <location>
        <position position="205"/>
    </location>
</feature>
<evidence type="ECO:0000256" key="6">
    <source>
        <dbReference type="PROSITE-ProRule" id="PRU00050"/>
    </source>
</evidence>
<keyword evidence="11" id="KW-1185">Reference proteome</keyword>
<dbReference type="NCBIfam" id="NF001965">
    <property type="entry name" value="PRK00742.1"/>
    <property type="match status" value="1"/>
</dbReference>
<dbReference type="GO" id="GO:0006935">
    <property type="term" value="P:chemotaxis"/>
    <property type="evidence" value="ECO:0007669"/>
    <property type="project" value="UniProtKB-UniRule"/>
</dbReference>
<keyword evidence="2 5" id="KW-0145">Chemotaxis</keyword>
<evidence type="ECO:0000256" key="7">
    <source>
        <dbReference type="PROSITE-ProRule" id="PRU00169"/>
    </source>
</evidence>
<comment type="catalytic activity">
    <reaction evidence="4 5">
        <text>[protein]-L-glutamate 5-O-methyl ester + H2O = L-glutamyl-[protein] + methanol + H(+)</text>
        <dbReference type="Rhea" id="RHEA:23236"/>
        <dbReference type="Rhea" id="RHEA-COMP:10208"/>
        <dbReference type="Rhea" id="RHEA-COMP:10311"/>
        <dbReference type="ChEBI" id="CHEBI:15377"/>
        <dbReference type="ChEBI" id="CHEBI:15378"/>
        <dbReference type="ChEBI" id="CHEBI:17790"/>
        <dbReference type="ChEBI" id="CHEBI:29973"/>
        <dbReference type="ChEBI" id="CHEBI:82795"/>
        <dbReference type="EC" id="3.1.1.61"/>
    </reaction>
</comment>
<comment type="subcellular location">
    <subcellularLocation>
        <location evidence="5">Cytoplasm</location>
    </subcellularLocation>
</comment>
<dbReference type="PIRSF" id="PIRSF000876">
    <property type="entry name" value="RR_chemtxs_CheB"/>
    <property type="match status" value="1"/>
</dbReference>
<evidence type="ECO:0000256" key="2">
    <source>
        <dbReference type="ARBA" id="ARBA00022500"/>
    </source>
</evidence>
<sequence length="352" mass="38322">MKELLERMKILVVDDSVFMRKIIVDLLKEMPDVDVTGTARNGKQALEILGSQTIDLVLMDVEMPVMGGLEALKNIKKTMDTPVIMLSSLTNKEVTIEALALGAADFVEKPVNLMAIQDEWILDFHMKIKSVRAKGKTALKINDFSSSAQLTDNDSGVDDRIASGLLASHVRAVVIGASTGGPRALLTIVRSLPAATKVPIFIVQHMPKGFTSSFAQRMDQETSITVCEAEDGMPVERKVYLCPGDYHMTLKNGKIQLDQKPKLHGTRPAVDYLFSSAASTYRRNLVAVLLTGMGKDGTAGMHDIQANGGYTIAQNKETCVVFGMPRNAIENHVVNEVLDLNSIGRKIGQIVG</sequence>
<dbReference type="InterPro" id="IPR001789">
    <property type="entry name" value="Sig_transdc_resp-reg_receiver"/>
</dbReference>
<comment type="PTM">
    <text evidence="5">Phosphorylated by CheA. Phosphorylation of the N-terminal regulatory domain activates the methylesterase activity.</text>
</comment>
<feature type="active site" evidence="5 6">
    <location>
        <position position="296"/>
    </location>
</feature>
<gene>
    <name evidence="5" type="primary">cheB</name>
    <name evidence="10" type="ORF">FD15_GL000418</name>
</gene>
<keyword evidence="1 5" id="KW-0963">Cytoplasm</keyword>
<dbReference type="PATRIC" id="fig|1423806.3.peg.426"/>
<feature type="modified residue" description="4-aspartylphosphate" evidence="5 7">
    <location>
        <position position="60"/>
    </location>
</feature>
<evidence type="ECO:0000313" key="10">
    <source>
        <dbReference type="EMBL" id="KRN06859.1"/>
    </source>
</evidence>
<organism evidence="10 11">
    <name type="scientific">Liquorilactobacillus sucicola DSM 21376 = JCM 15457</name>
    <dbReference type="NCBI Taxonomy" id="1423806"/>
    <lineage>
        <taxon>Bacteria</taxon>
        <taxon>Bacillati</taxon>
        <taxon>Bacillota</taxon>
        <taxon>Bacilli</taxon>
        <taxon>Lactobacillales</taxon>
        <taxon>Lactobacillaceae</taxon>
        <taxon>Liquorilactobacillus</taxon>
    </lineage>
</organism>
<dbReference type="SUPFAM" id="SSF52738">
    <property type="entry name" value="Methylesterase CheB, C-terminal domain"/>
    <property type="match status" value="1"/>
</dbReference>
<dbReference type="InterPro" id="IPR011006">
    <property type="entry name" value="CheY-like_superfamily"/>
</dbReference>
<dbReference type="SUPFAM" id="SSF52172">
    <property type="entry name" value="CheY-like"/>
    <property type="match status" value="1"/>
</dbReference>
<evidence type="ECO:0000256" key="1">
    <source>
        <dbReference type="ARBA" id="ARBA00022490"/>
    </source>
</evidence>
<dbReference type="HAMAP" id="MF_00099">
    <property type="entry name" value="CheB_chemtxs"/>
    <property type="match status" value="1"/>
</dbReference>
<dbReference type="InterPro" id="IPR008248">
    <property type="entry name" value="CheB-like"/>
</dbReference>
<evidence type="ECO:0000256" key="4">
    <source>
        <dbReference type="ARBA" id="ARBA00048267"/>
    </source>
</evidence>
<dbReference type="CDD" id="cd16432">
    <property type="entry name" value="CheB_Rec"/>
    <property type="match status" value="1"/>
</dbReference>
<dbReference type="Gene3D" id="3.40.50.180">
    <property type="entry name" value="Methylesterase CheB, C-terminal domain"/>
    <property type="match status" value="1"/>
</dbReference>
<dbReference type="InterPro" id="IPR000673">
    <property type="entry name" value="Sig_transdc_resp-reg_Me-estase"/>
</dbReference>
<feature type="active site" evidence="5 6">
    <location>
        <position position="178"/>
    </location>
</feature>
<dbReference type="GO" id="GO:0050568">
    <property type="term" value="F:protein-glutamine glutaminase activity"/>
    <property type="evidence" value="ECO:0007669"/>
    <property type="project" value="UniProtKB-UniRule"/>
</dbReference>
<dbReference type="GO" id="GO:0000156">
    <property type="term" value="F:phosphorelay response regulator activity"/>
    <property type="evidence" value="ECO:0007669"/>
    <property type="project" value="InterPro"/>
</dbReference>
<dbReference type="AlphaFoldDB" id="A0A0R2DUX5"/>
<dbReference type="EC" id="3.5.1.44" evidence="5"/>
<comment type="catalytic activity">
    <reaction evidence="5">
        <text>L-glutaminyl-[protein] + H2O = L-glutamyl-[protein] + NH4(+)</text>
        <dbReference type="Rhea" id="RHEA:16441"/>
        <dbReference type="Rhea" id="RHEA-COMP:10207"/>
        <dbReference type="Rhea" id="RHEA-COMP:10208"/>
        <dbReference type="ChEBI" id="CHEBI:15377"/>
        <dbReference type="ChEBI" id="CHEBI:28938"/>
        <dbReference type="ChEBI" id="CHEBI:29973"/>
        <dbReference type="ChEBI" id="CHEBI:30011"/>
        <dbReference type="EC" id="3.5.1.44"/>
    </reaction>
</comment>
<feature type="domain" description="Response regulatory" evidence="8">
    <location>
        <begin position="9"/>
        <end position="124"/>
    </location>
</feature>
<evidence type="ECO:0000313" key="11">
    <source>
        <dbReference type="Proteomes" id="UP000050961"/>
    </source>
</evidence>
<dbReference type="CDD" id="cd17541">
    <property type="entry name" value="REC_CheB-like"/>
    <property type="match status" value="1"/>
</dbReference>